<evidence type="ECO:0000313" key="4">
    <source>
        <dbReference type="Proteomes" id="UP000266841"/>
    </source>
</evidence>
<protein>
    <submittedName>
        <fullName evidence="3">Uncharacterized protein</fullName>
    </submittedName>
</protein>
<feature type="compositionally biased region" description="Basic and acidic residues" evidence="1">
    <location>
        <begin position="332"/>
        <end position="341"/>
    </location>
</feature>
<keyword evidence="2" id="KW-1133">Transmembrane helix</keyword>
<comment type="caution">
    <text evidence="3">The sequence shown here is derived from an EMBL/GenBank/DDBJ whole genome shotgun (WGS) entry which is preliminary data.</text>
</comment>
<keyword evidence="4" id="KW-1185">Reference proteome</keyword>
<feature type="region of interest" description="Disordered" evidence="1">
    <location>
        <begin position="327"/>
        <end position="352"/>
    </location>
</feature>
<dbReference type="AlphaFoldDB" id="K0SZ79"/>
<evidence type="ECO:0000313" key="3">
    <source>
        <dbReference type="EMBL" id="EJK70690.1"/>
    </source>
</evidence>
<accession>K0SZ79</accession>
<feature type="transmembrane region" description="Helical" evidence="2">
    <location>
        <begin position="298"/>
        <end position="319"/>
    </location>
</feature>
<keyword evidence="2" id="KW-0472">Membrane</keyword>
<evidence type="ECO:0000256" key="2">
    <source>
        <dbReference type="SAM" id="Phobius"/>
    </source>
</evidence>
<feature type="transmembrane region" description="Helical" evidence="2">
    <location>
        <begin position="197"/>
        <end position="213"/>
    </location>
</feature>
<feature type="transmembrane region" description="Helical" evidence="2">
    <location>
        <begin position="219"/>
        <end position="236"/>
    </location>
</feature>
<organism evidence="3 4">
    <name type="scientific">Thalassiosira oceanica</name>
    <name type="common">Marine diatom</name>
    <dbReference type="NCBI Taxonomy" id="159749"/>
    <lineage>
        <taxon>Eukaryota</taxon>
        <taxon>Sar</taxon>
        <taxon>Stramenopiles</taxon>
        <taxon>Ochrophyta</taxon>
        <taxon>Bacillariophyta</taxon>
        <taxon>Coscinodiscophyceae</taxon>
        <taxon>Thalassiosirophycidae</taxon>
        <taxon>Thalassiosirales</taxon>
        <taxon>Thalassiosiraceae</taxon>
        <taxon>Thalassiosira</taxon>
    </lineage>
</organism>
<proteinExistence type="predicted"/>
<sequence length="492" mass="52930">MKSTTTACAIRMTEPSLGRPWPAIVFGQQCKDKLCIVEKALVLSSKSLRQSKRHRTPWKKAQPEFLSAGTRFKTKTKTQEHKTAMARRAIGDRLENLGDTLTKYASAHARRKHQLHEHDDCAATYQLLVDDGDTTPVIALGLSVASQEADAAVETPMPLIPVGDLDDEESPPAVEQAEHDGATICSRGNVTRKMQKYGSIFLWLYGVYCLMSLMSFDNLITVAQIAALLMLVRIVSRSVANQEDVIYNFTNFLMERSAGYAALAHAWSFGCCRDVIFKALCDEGDESCLRQLHQREKVICLATLAYVLLGAVILFVRFMNEKMKSLETASEQDTRSQRDEDAGAGGEGGIGSIKQTKTTQLAVIHQEVELIRSLKCVARARLTAVQASVRVAPSIARVVGAADDLAVATSAPRLALSATSLPGTAVRVPLAPVTRIDVAVTRASLAAAAVASTLVAVRGVLAATGVARVARLEAAIAAITLAVVRVAVPAAP</sequence>
<dbReference type="EMBL" id="AGNL01008174">
    <property type="protein sequence ID" value="EJK70690.1"/>
    <property type="molecule type" value="Genomic_DNA"/>
</dbReference>
<evidence type="ECO:0000256" key="1">
    <source>
        <dbReference type="SAM" id="MobiDB-lite"/>
    </source>
</evidence>
<name>K0SZ79_THAOC</name>
<dbReference type="Proteomes" id="UP000266841">
    <property type="component" value="Unassembled WGS sequence"/>
</dbReference>
<gene>
    <name evidence="3" type="ORF">THAOC_07930</name>
</gene>
<keyword evidence="2" id="KW-0812">Transmembrane</keyword>
<reference evidence="3 4" key="1">
    <citation type="journal article" date="2012" name="Genome Biol.">
        <title>Genome and low-iron response of an oceanic diatom adapted to chronic iron limitation.</title>
        <authorList>
            <person name="Lommer M."/>
            <person name="Specht M."/>
            <person name="Roy A.S."/>
            <person name="Kraemer L."/>
            <person name="Andreson R."/>
            <person name="Gutowska M.A."/>
            <person name="Wolf J."/>
            <person name="Bergner S.V."/>
            <person name="Schilhabel M.B."/>
            <person name="Klostermeier U.C."/>
            <person name="Beiko R.G."/>
            <person name="Rosenstiel P."/>
            <person name="Hippler M."/>
            <person name="Laroche J."/>
        </authorList>
    </citation>
    <scope>NUCLEOTIDE SEQUENCE [LARGE SCALE GENOMIC DNA]</scope>
    <source>
        <strain evidence="3 4">CCMP1005</strain>
    </source>
</reference>